<name>A0ABS5DYY4_9BURK</name>
<reference evidence="1 2" key="1">
    <citation type="submission" date="2021-04" db="EMBL/GenBank/DDBJ databases">
        <title>The genome sequence of type strain Ideonella paludis KCTC 32238.</title>
        <authorList>
            <person name="Liu Y."/>
        </authorList>
    </citation>
    <scope>NUCLEOTIDE SEQUENCE [LARGE SCALE GENOMIC DNA]</scope>
    <source>
        <strain evidence="1 2">KCTC 32238</strain>
    </source>
</reference>
<dbReference type="EMBL" id="JAGQDG010000005">
    <property type="protein sequence ID" value="MBQ0936358.1"/>
    <property type="molecule type" value="Genomic_DNA"/>
</dbReference>
<dbReference type="SUPFAM" id="SSF54285">
    <property type="entry name" value="MoaD/ThiS"/>
    <property type="match status" value="1"/>
</dbReference>
<dbReference type="RefSeq" id="WP_210809710.1">
    <property type="nucleotide sequence ID" value="NZ_JAGQDG010000005.1"/>
</dbReference>
<keyword evidence="2" id="KW-1185">Reference proteome</keyword>
<dbReference type="InterPro" id="IPR003749">
    <property type="entry name" value="ThiS/MoaD-like"/>
</dbReference>
<dbReference type="Gene3D" id="3.10.20.30">
    <property type="match status" value="1"/>
</dbReference>
<gene>
    <name evidence="1" type="ORF">KAK11_13540</name>
</gene>
<dbReference type="PANTHER" id="PTHR38031:SF1">
    <property type="entry name" value="SULFUR CARRIER PROTEIN CYSO"/>
    <property type="match status" value="1"/>
</dbReference>
<comment type="caution">
    <text evidence="1">The sequence shown here is derived from an EMBL/GenBank/DDBJ whole genome shotgun (WGS) entry which is preliminary data.</text>
</comment>
<evidence type="ECO:0000313" key="2">
    <source>
        <dbReference type="Proteomes" id="UP000672097"/>
    </source>
</evidence>
<dbReference type="Pfam" id="PF02597">
    <property type="entry name" value="ThiS"/>
    <property type="match status" value="1"/>
</dbReference>
<evidence type="ECO:0000313" key="1">
    <source>
        <dbReference type="EMBL" id="MBQ0936358.1"/>
    </source>
</evidence>
<proteinExistence type="predicted"/>
<dbReference type="Proteomes" id="UP000672097">
    <property type="component" value="Unassembled WGS sequence"/>
</dbReference>
<accession>A0ABS5DYY4</accession>
<dbReference type="InterPro" id="IPR016155">
    <property type="entry name" value="Mopterin_synth/thiamin_S_b"/>
</dbReference>
<sequence>MTSLPPLVKVLLPAALRSYTGDTRLQARGDTLHALFADLDQRFPGLRFRVVDEQQQLRPHMRVFVNGQALRELSFRLNEGDEVAVLLALSGG</sequence>
<dbReference type="PANTHER" id="PTHR38031">
    <property type="entry name" value="SULFUR CARRIER PROTEIN SLR0821-RELATED"/>
    <property type="match status" value="1"/>
</dbReference>
<dbReference type="InterPro" id="IPR012675">
    <property type="entry name" value="Beta-grasp_dom_sf"/>
</dbReference>
<organism evidence="1 2">
    <name type="scientific">Ideonella paludis</name>
    <dbReference type="NCBI Taxonomy" id="1233411"/>
    <lineage>
        <taxon>Bacteria</taxon>
        <taxon>Pseudomonadati</taxon>
        <taxon>Pseudomonadota</taxon>
        <taxon>Betaproteobacteria</taxon>
        <taxon>Burkholderiales</taxon>
        <taxon>Sphaerotilaceae</taxon>
        <taxon>Ideonella</taxon>
    </lineage>
</organism>
<protein>
    <submittedName>
        <fullName evidence="1">MoaD/ThiS family protein</fullName>
    </submittedName>
</protein>
<dbReference type="InterPro" id="IPR052045">
    <property type="entry name" value="Sulfur_Carrier/Prot_Modifier"/>
</dbReference>